<keyword evidence="1" id="KW-0004">4Fe-4S</keyword>
<evidence type="ECO:0000256" key="5">
    <source>
        <dbReference type="ARBA" id="ARBA00023014"/>
    </source>
</evidence>
<evidence type="ECO:0000256" key="2">
    <source>
        <dbReference type="ARBA" id="ARBA00022723"/>
    </source>
</evidence>
<reference evidence="6" key="1">
    <citation type="journal article" date="2014" name="Int. J. Syst. Evol. Microbiol.">
        <title>Complete genome sequence of Corynebacterium casei LMG S-19264T (=DSM 44701T), isolated from a smear-ripened cheese.</title>
        <authorList>
            <consortium name="US DOE Joint Genome Institute (JGI-PGF)"/>
            <person name="Walter F."/>
            <person name="Albersmeier A."/>
            <person name="Kalinowski J."/>
            <person name="Ruckert C."/>
        </authorList>
    </citation>
    <scope>NUCLEOTIDE SEQUENCE</scope>
    <source>
        <strain evidence="6">CGMCC 1.7081</strain>
    </source>
</reference>
<dbReference type="AlphaFoldDB" id="A0A8J3MC23"/>
<keyword evidence="2" id="KW-0479">Metal-binding</keyword>
<dbReference type="Proteomes" id="UP000611500">
    <property type="component" value="Unassembled WGS sequence"/>
</dbReference>
<sequence length="455" mass="48674">MTRTVITEPARETPVIHRTAVLVVGSGPGGLAAALAAARAGADVCLVERFGCFGGNITTVGVEGFAWYRHEDTVEAGGIGREFEDRAKAAGVAVPESQSLSYELDSEGFKLVADRMVEEAGLHAMLHRSFVAPVMEGDRIAGIIVESKAGREAILAQVVIDATGDADIAHRAGAPTRKTPVEEMQAASVMFHLAGVDKAAFMAAVRADPQTYADWSSGEWTVETSGKEDDMFSPFLRKPFEQAIAEGLIPPHLNTIAGTWGAAHDTGELTYMNLVHLAGVDGTDPDSMTRGEIEGRRQAMLAIEALRRYMPGCDGVRLRNFGMTIGIRDSRKIDAAYNMTEMDARQQGRFDDSIGIYPEFIDGYGVLILPATGRYMQIPYRAMLPKKIRGLLVTGRAIGGDRIAHAATRNMACCAVAGQGAGVAAAQAVVRGCDVAEVDILAIQAELERQGVRLR</sequence>
<proteinExistence type="predicted"/>
<dbReference type="EMBL" id="BNAP01000004">
    <property type="protein sequence ID" value="GHG87077.1"/>
    <property type="molecule type" value="Genomic_DNA"/>
</dbReference>
<keyword evidence="3" id="KW-0560">Oxidoreductase</keyword>
<dbReference type="PANTHER" id="PTHR43498">
    <property type="entry name" value="FERREDOXIN:COB-COM HETERODISULFIDE REDUCTASE SUBUNIT A"/>
    <property type="match status" value="1"/>
</dbReference>
<keyword evidence="7" id="KW-1185">Reference proteome</keyword>
<comment type="caution">
    <text evidence="6">The sequence shown here is derived from an EMBL/GenBank/DDBJ whole genome shotgun (WGS) entry which is preliminary data.</text>
</comment>
<dbReference type="GO" id="GO:0046872">
    <property type="term" value="F:metal ion binding"/>
    <property type="evidence" value="ECO:0007669"/>
    <property type="project" value="UniProtKB-KW"/>
</dbReference>
<name>A0A8J3MC23_9RHOB</name>
<dbReference type="GO" id="GO:0051539">
    <property type="term" value="F:4 iron, 4 sulfur cluster binding"/>
    <property type="evidence" value="ECO:0007669"/>
    <property type="project" value="UniProtKB-KW"/>
</dbReference>
<evidence type="ECO:0000313" key="6">
    <source>
        <dbReference type="EMBL" id="GHG87077.1"/>
    </source>
</evidence>
<keyword evidence="4" id="KW-0408">Iron</keyword>
<evidence type="ECO:0000256" key="4">
    <source>
        <dbReference type="ARBA" id="ARBA00023004"/>
    </source>
</evidence>
<gene>
    <name evidence="6" type="ORF">GCM10010961_15210</name>
</gene>
<organism evidence="6 7">
    <name type="scientific">Pseudodonghicola xiamenensis</name>
    <dbReference type="NCBI Taxonomy" id="337702"/>
    <lineage>
        <taxon>Bacteria</taxon>
        <taxon>Pseudomonadati</taxon>
        <taxon>Pseudomonadota</taxon>
        <taxon>Alphaproteobacteria</taxon>
        <taxon>Rhodobacterales</taxon>
        <taxon>Paracoccaceae</taxon>
        <taxon>Pseudodonghicola</taxon>
    </lineage>
</organism>
<dbReference type="PRINTS" id="PR00411">
    <property type="entry name" value="PNDRDTASEI"/>
</dbReference>
<dbReference type="Pfam" id="PF12831">
    <property type="entry name" value="FAD_oxidored"/>
    <property type="match status" value="1"/>
</dbReference>
<dbReference type="PANTHER" id="PTHR43498:SF1">
    <property type="entry name" value="COB--COM HETERODISULFIDE REDUCTASE IRON-SULFUR SUBUNIT A"/>
    <property type="match status" value="1"/>
</dbReference>
<evidence type="ECO:0000256" key="1">
    <source>
        <dbReference type="ARBA" id="ARBA00022485"/>
    </source>
</evidence>
<dbReference type="InterPro" id="IPR039650">
    <property type="entry name" value="HdrA-like"/>
</dbReference>
<dbReference type="InterPro" id="IPR036188">
    <property type="entry name" value="FAD/NAD-bd_sf"/>
</dbReference>
<dbReference type="RefSeq" id="WP_028093009.1">
    <property type="nucleotide sequence ID" value="NZ_BNAP01000004.1"/>
</dbReference>
<dbReference type="SUPFAM" id="SSF51905">
    <property type="entry name" value="FAD/NAD(P)-binding domain"/>
    <property type="match status" value="1"/>
</dbReference>
<dbReference type="GO" id="GO:0016491">
    <property type="term" value="F:oxidoreductase activity"/>
    <property type="evidence" value="ECO:0007669"/>
    <property type="project" value="UniProtKB-KW"/>
</dbReference>
<keyword evidence="5" id="KW-0411">Iron-sulfur</keyword>
<reference evidence="6" key="2">
    <citation type="submission" date="2020-09" db="EMBL/GenBank/DDBJ databases">
        <authorList>
            <person name="Sun Q."/>
            <person name="Zhou Y."/>
        </authorList>
    </citation>
    <scope>NUCLEOTIDE SEQUENCE</scope>
    <source>
        <strain evidence="6">CGMCC 1.7081</strain>
    </source>
</reference>
<accession>A0A8J3MC23</accession>
<evidence type="ECO:0000256" key="3">
    <source>
        <dbReference type="ARBA" id="ARBA00023002"/>
    </source>
</evidence>
<dbReference type="Gene3D" id="3.50.50.60">
    <property type="entry name" value="FAD/NAD(P)-binding domain"/>
    <property type="match status" value="1"/>
</dbReference>
<evidence type="ECO:0000313" key="7">
    <source>
        <dbReference type="Proteomes" id="UP000611500"/>
    </source>
</evidence>
<protein>
    <submittedName>
        <fullName evidence="6">Pyridine nucleotide-disulfide oxidoreductase</fullName>
    </submittedName>
</protein>